<dbReference type="InterPro" id="IPR053039">
    <property type="entry name" value="Polarity_Bud-Selection_Reg"/>
</dbReference>
<gene>
    <name evidence="5" type="ORF">CANINC_002477</name>
</gene>
<dbReference type="AlphaFoldDB" id="A0A4T0X2U1"/>
<dbReference type="GO" id="GO:0030950">
    <property type="term" value="P:establishment or maintenance of actin cytoskeleton polarity"/>
    <property type="evidence" value="ECO:0007669"/>
    <property type="project" value="TreeGrafter"/>
</dbReference>
<feature type="region of interest" description="Disordered" evidence="3">
    <location>
        <begin position="20"/>
        <end position="46"/>
    </location>
</feature>
<evidence type="ECO:0000256" key="1">
    <source>
        <dbReference type="ARBA" id="ARBA00022443"/>
    </source>
</evidence>
<feature type="compositionally biased region" description="Acidic residues" evidence="3">
    <location>
        <begin position="33"/>
        <end position="46"/>
    </location>
</feature>
<feature type="compositionally biased region" description="Low complexity" evidence="3">
    <location>
        <begin position="71"/>
        <end position="82"/>
    </location>
</feature>
<organism evidence="5 6">
    <name type="scientific">Pichia inconspicua</name>
    <dbReference type="NCBI Taxonomy" id="52247"/>
    <lineage>
        <taxon>Eukaryota</taxon>
        <taxon>Fungi</taxon>
        <taxon>Dikarya</taxon>
        <taxon>Ascomycota</taxon>
        <taxon>Saccharomycotina</taxon>
        <taxon>Pichiomycetes</taxon>
        <taxon>Pichiales</taxon>
        <taxon>Pichiaceae</taxon>
        <taxon>Pichia</taxon>
    </lineage>
</organism>
<evidence type="ECO:0000313" key="5">
    <source>
        <dbReference type="EMBL" id="TID28482.1"/>
    </source>
</evidence>
<dbReference type="SMART" id="SM00326">
    <property type="entry name" value="SH3"/>
    <property type="match status" value="1"/>
</dbReference>
<dbReference type="STRING" id="52247.A0A4T0X2U1"/>
<evidence type="ECO:0000313" key="6">
    <source>
        <dbReference type="Proteomes" id="UP000307173"/>
    </source>
</evidence>
<dbReference type="Proteomes" id="UP000307173">
    <property type="component" value="Unassembled WGS sequence"/>
</dbReference>
<dbReference type="InterPro" id="IPR001452">
    <property type="entry name" value="SH3_domain"/>
</dbReference>
<feature type="region of interest" description="Disordered" evidence="3">
    <location>
        <begin position="167"/>
        <end position="191"/>
    </location>
</feature>
<comment type="caution">
    <text evidence="5">The sequence shown here is derived from an EMBL/GenBank/DDBJ whole genome shotgun (WGS) entry which is preliminary data.</text>
</comment>
<dbReference type="Gene3D" id="2.30.30.40">
    <property type="entry name" value="SH3 Domains"/>
    <property type="match status" value="1"/>
</dbReference>
<dbReference type="PANTHER" id="PTHR47775:SF1">
    <property type="entry name" value="BUD SITE SELECTION PROTEIN 14"/>
    <property type="match status" value="1"/>
</dbReference>
<feature type="region of interest" description="Disordered" evidence="3">
    <location>
        <begin position="509"/>
        <end position="529"/>
    </location>
</feature>
<proteinExistence type="predicted"/>
<dbReference type="PROSITE" id="PS50002">
    <property type="entry name" value="SH3"/>
    <property type="match status" value="1"/>
</dbReference>
<dbReference type="GO" id="GO:0015630">
    <property type="term" value="C:microtubule cytoskeleton"/>
    <property type="evidence" value="ECO:0007669"/>
    <property type="project" value="TreeGrafter"/>
</dbReference>
<name>A0A4T0X2U1_9ASCO</name>
<dbReference type="GO" id="GO:0008104">
    <property type="term" value="P:intracellular protein localization"/>
    <property type="evidence" value="ECO:0007669"/>
    <property type="project" value="TreeGrafter"/>
</dbReference>
<sequence length="644" mass="72681">MDSTQLARVSRKDLLNLKLQAGTGRDKRRGLEDNNEDNDEEEEDFDNDFSLHDLKNLALSSPSHAKDDDLVSNTSSSAASTVIHNPHLKSDEETKHLQLHDLNTLESDPDLHNKLHRTLKLSNLNSQINEDTNDNSKTDNTINDTLDDGNDTINGIIDELNRFDDTDDSNIMKLQDNDKSPTEEENSSNDSINMVVEDLTDDKLLDFIDGMLPSPPSSPPRELDPSKLYALYDFTGPDPSHLPLSKNDSVHLLNDSDSYWWLVRKDDNNRIGFAPAELLETYTERLARLNCWKNEVLERGGIKGLRHEEERKLFKSEHPPSLTNLLGSSNVSLQNNLERKGSLKKPKFGSGEDLFEDNKKTVSFADIHEFQEHSVLSESESIEDGSMQLNNSSLSLLNNYDNDENNEFHKVISNDDSQSTNHLMVPKTRRKNFLIKDLDTYVDPIENEEERSSTSPISSANDDVNSLISTPTKDQDHNITVSTCGSTESVDQTTNIKPLHVKKIRKYHDNNKTISSPMPSKRKDSPDTQEHRLASLKMLDDLLDMYPEFANIQGSSPSAENSPQKEKLGEGYHSSRNNLKDKLFDTVSTSPLRTSVPIELGSIEFSDVNNTTNDNLHPSTQRIFTPLFSTIEKLDQMVSDLQHL</sequence>
<dbReference type="GO" id="GO:0051286">
    <property type="term" value="C:cell tip"/>
    <property type="evidence" value="ECO:0007669"/>
    <property type="project" value="TreeGrafter"/>
</dbReference>
<dbReference type="OrthoDB" id="196165at2759"/>
<feature type="region of interest" description="Disordered" evidence="3">
    <location>
        <begin position="551"/>
        <end position="577"/>
    </location>
</feature>
<feature type="region of interest" description="Disordered" evidence="3">
    <location>
        <begin position="63"/>
        <end position="89"/>
    </location>
</feature>
<accession>A0A4T0X2U1</accession>
<feature type="compositionally biased region" description="Polar residues" evidence="3">
    <location>
        <begin position="552"/>
        <end position="562"/>
    </location>
</feature>
<dbReference type="SUPFAM" id="SSF50044">
    <property type="entry name" value="SH3-domain"/>
    <property type="match status" value="1"/>
</dbReference>
<feature type="domain" description="SH3" evidence="4">
    <location>
        <begin position="223"/>
        <end position="284"/>
    </location>
</feature>
<evidence type="ECO:0000256" key="2">
    <source>
        <dbReference type="PROSITE-ProRule" id="PRU00192"/>
    </source>
</evidence>
<keyword evidence="1 2" id="KW-0728">SH3 domain</keyword>
<protein>
    <recommendedName>
        <fullName evidence="4">SH3 domain-containing protein</fullName>
    </recommendedName>
</protein>
<dbReference type="EMBL" id="SELW01000396">
    <property type="protein sequence ID" value="TID28482.1"/>
    <property type="molecule type" value="Genomic_DNA"/>
</dbReference>
<dbReference type="Pfam" id="PF00018">
    <property type="entry name" value="SH3_1"/>
    <property type="match status" value="1"/>
</dbReference>
<keyword evidence="6" id="KW-1185">Reference proteome</keyword>
<evidence type="ECO:0000259" key="4">
    <source>
        <dbReference type="PROSITE" id="PS50002"/>
    </source>
</evidence>
<evidence type="ECO:0000256" key="3">
    <source>
        <dbReference type="SAM" id="MobiDB-lite"/>
    </source>
</evidence>
<dbReference type="PANTHER" id="PTHR47775">
    <property type="entry name" value="BUD SITE SELECTION PROTEIN 14"/>
    <property type="match status" value="1"/>
</dbReference>
<dbReference type="InterPro" id="IPR036028">
    <property type="entry name" value="SH3-like_dom_sf"/>
</dbReference>
<feature type="region of interest" description="Disordered" evidence="3">
    <location>
        <begin position="126"/>
        <end position="146"/>
    </location>
</feature>
<reference evidence="5 6" key="1">
    <citation type="journal article" date="2019" name="Front. Genet.">
        <title>Whole-Genome Sequencing of the Opportunistic Yeast Pathogen Candida inconspicua Uncovers Its Hybrid Origin.</title>
        <authorList>
            <person name="Mixao V."/>
            <person name="Hansen A.P."/>
            <person name="Saus E."/>
            <person name="Boekhout T."/>
            <person name="Lass-Florl C."/>
            <person name="Gabaldon T."/>
        </authorList>
    </citation>
    <scope>NUCLEOTIDE SEQUENCE [LARGE SCALE GENOMIC DNA]</scope>
    <source>
        <strain evidence="5 6">CBS 180</strain>
    </source>
</reference>